<keyword evidence="2" id="KW-1185">Reference proteome</keyword>
<dbReference type="PANTHER" id="PTHR36848">
    <property type="entry name" value="DNA-BINDING PROTEIN (PUTATIVE SECRETED PROTEIN)-RELATED"/>
    <property type="match status" value="1"/>
</dbReference>
<dbReference type="EMBL" id="JBHTOP010000022">
    <property type="protein sequence ID" value="MFD1671787.1"/>
    <property type="molecule type" value="Genomic_DNA"/>
</dbReference>
<dbReference type="RefSeq" id="WP_164506997.1">
    <property type="nucleotide sequence ID" value="NZ_JBHTOP010000022.1"/>
</dbReference>
<comment type="caution">
    <text evidence="1">The sequence shown here is derived from an EMBL/GenBank/DDBJ whole genome shotgun (WGS) entry which is preliminary data.</text>
</comment>
<evidence type="ECO:0008006" key="3">
    <source>
        <dbReference type="Google" id="ProtNLM"/>
    </source>
</evidence>
<dbReference type="Proteomes" id="UP001597267">
    <property type="component" value="Unassembled WGS sequence"/>
</dbReference>
<dbReference type="InterPro" id="IPR053161">
    <property type="entry name" value="Ulvan_degrading_GH"/>
</dbReference>
<evidence type="ECO:0000313" key="1">
    <source>
        <dbReference type="EMBL" id="MFD1671787.1"/>
    </source>
</evidence>
<dbReference type="SUPFAM" id="SSF49785">
    <property type="entry name" value="Galactose-binding domain-like"/>
    <property type="match status" value="1"/>
</dbReference>
<sequence length="695" mass="78990">MNTVIRLDEFEHGGFLKWNVPEGKWRIFVLFETPESAGRPYFMNLLSKESVALELEKVHQPLYEHLKDESSKSWLGFFYDEPEIGNNGGDAVFDYFMLPGKRGKETSDCDTFPWSSEMAEKLAEFDEEWLLHLPSLWYDAGDVGKDFRRDYMNAVSLLVRDNYNGQVYAFCQEKGIGYIGHVLEDEGCHDKLGCGPSHYFRQQYYQDEAGIDVIAGQIMPGKDGVLSWYGAGNADGSFYHYGLAKLAASEAHINPIKNNRSFSEVFAMYGQQGMAERKFLIDHLLVNGVNRMLFMEEFMTTAREEYTDILLDYTDRMCQLLRTATPIREVAILYHAEAEWREGDKAGKFHRIGSELARHQIGYDVIPADVFAFPEKYLTNTDNGLEINGHAYRCLIIPACEALPEEVKRFTEKARLQGFPIIFVDRVPDSVNIEAIQISDLFEDVNQRLSQNLEFTGTNVRWLRTSHIRMQDQDIYLLHNEAPQGAMTVHCKVKDGAIVRCEDPVTREKVTPSQKLLSDGTREVTLTLGQYEMTLLMTEQTEEDTAVQSNIVISERPMKWTLRFPDGQVSDTEANIPTPEDYIGYSFDGALSYQTMMEIEDVPKWIDLGYVSDCCEMFINGESAGKRMSAPYRFRVDSLLKPGTNKIVVNILASAGNGNDSRNFFGVPAQFLTALPYSEVLPMGLRGPVCEISEM</sequence>
<proteinExistence type="predicted"/>
<dbReference type="Gene3D" id="2.60.120.260">
    <property type="entry name" value="Galactose-binding domain-like"/>
    <property type="match status" value="1"/>
</dbReference>
<dbReference type="PANTHER" id="PTHR36848:SF2">
    <property type="entry name" value="SECRETED PROTEIN"/>
    <property type="match status" value="1"/>
</dbReference>
<evidence type="ECO:0000313" key="2">
    <source>
        <dbReference type="Proteomes" id="UP001597267"/>
    </source>
</evidence>
<gene>
    <name evidence="1" type="ORF">ACFQ5M_06765</name>
</gene>
<protein>
    <recommendedName>
        <fullName evidence="3">Glycosyl hydrolases family 2 sugar binding domain-containing protein</fullName>
    </recommendedName>
</protein>
<name>A0ABW4J5Y0_9LACO</name>
<organism evidence="1 2">
    <name type="scientific">Agrilactobacillus yilanensis</name>
    <dbReference type="NCBI Taxonomy" id="2485997"/>
    <lineage>
        <taxon>Bacteria</taxon>
        <taxon>Bacillati</taxon>
        <taxon>Bacillota</taxon>
        <taxon>Bacilli</taxon>
        <taxon>Lactobacillales</taxon>
        <taxon>Lactobacillaceae</taxon>
        <taxon>Agrilactobacillus</taxon>
    </lineage>
</organism>
<accession>A0ABW4J5Y0</accession>
<reference evidence="2" key="1">
    <citation type="journal article" date="2019" name="Int. J. Syst. Evol. Microbiol.">
        <title>The Global Catalogue of Microorganisms (GCM) 10K type strain sequencing project: providing services to taxonomists for standard genome sequencing and annotation.</title>
        <authorList>
            <consortium name="The Broad Institute Genomics Platform"/>
            <consortium name="The Broad Institute Genome Sequencing Center for Infectious Disease"/>
            <person name="Wu L."/>
            <person name="Ma J."/>
        </authorList>
    </citation>
    <scope>NUCLEOTIDE SEQUENCE [LARGE SCALE GENOMIC DNA]</scope>
    <source>
        <strain evidence="2">CCM 8896</strain>
    </source>
</reference>
<dbReference type="InterPro" id="IPR008979">
    <property type="entry name" value="Galactose-bd-like_sf"/>
</dbReference>